<dbReference type="InterPro" id="IPR015018">
    <property type="entry name" value="DUF1905"/>
</dbReference>
<sequence>MDYIVKNEKLVIQHIPGNGAWTYQLIIPNTKDIKGKWGELKVSGTIDDYEIKHKNLGPMKNSDKKMALNSDIRKSINKSGGDVVSVTLFLEKQNKINDTDEILECFRDAEVLEIFDKIDKSEQKLILMNIKKVATEDQKTEKILKAIVKLEKLKT</sequence>
<name>A0A1G9QKD6_9SPHI</name>
<organism evidence="1 2">
    <name type="scientific">Daejeonella rubra</name>
    <dbReference type="NCBI Taxonomy" id="990371"/>
    <lineage>
        <taxon>Bacteria</taxon>
        <taxon>Pseudomonadati</taxon>
        <taxon>Bacteroidota</taxon>
        <taxon>Sphingobacteriia</taxon>
        <taxon>Sphingobacteriales</taxon>
        <taxon>Sphingobacteriaceae</taxon>
        <taxon>Daejeonella</taxon>
    </lineage>
</organism>
<dbReference type="InterPro" id="IPR037079">
    <property type="entry name" value="AF2212/PG0164-like_sf"/>
</dbReference>
<keyword evidence="2" id="KW-1185">Reference proteome</keyword>
<accession>A0A1G9QKD6</accession>
<reference evidence="2" key="1">
    <citation type="submission" date="2016-10" db="EMBL/GenBank/DDBJ databases">
        <authorList>
            <person name="Varghese N."/>
            <person name="Submissions S."/>
        </authorList>
    </citation>
    <scope>NUCLEOTIDE SEQUENCE [LARGE SCALE GENOMIC DNA]</scope>
    <source>
        <strain evidence="2">DSM 24536</strain>
    </source>
</reference>
<dbReference type="AlphaFoldDB" id="A0A1G9QKD6"/>
<gene>
    <name evidence="1" type="ORF">SAMN05421813_10683</name>
</gene>
<evidence type="ECO:0000313" key="1">
    <source>
        <dbReference type="EMBL" id="SDM11494.1"/>
    </source>
</evidence>
<dbReference type="Gene3D" id="2.40.30.100">
    <property type="entry name" value="AF2212/PG0164-like"/>
    <property type="match status" value="1"/>
</dbReference>
<protein>
    <recommendedName>
        <fullName evidence="3">Bacteriocin-protection, YdeI or OmpD-Associated</fullName>
    </recommendedName>
</protein>
<dbReference type="EMBL" id="FNHH01000006">
    <property type="protein sequence ID" value="SDM11494.1"/>
    <property type="molecule type" value="Genomic_DNA"/>
</dbReference>
<dbReference type="STRING" id="990371.SAMN05421813_10683"/>
<dbReference type="Pfam" id="PF08922">
    <property type="entry name" value="DUF1905"/>
    <property type="match status" value="1"/>
</dbReference>
<evidence type="ECO:0000313" key="2">
    <source>
        <dbReference type="Proteomes" id="UP000199226"/>
    </source>
</evidence>
<dbReference type="Proteomes" id="UP000199226">
    <property type="component" value="Unassembled WGS sequence"/>
</dbReference>
<proteinExistence type="predicted"/>
<dbReference type="SUPFAM" id="SSF141694">
    <property type="entry name" value="AF2212/PG0164-like"/>
    <property type="match status" value="1"/>
</dbReference>
<evidence type="ECO:0008006" key="3">
    <source>
        <dbReference type="Google" id="ProtNLM"/>
    </source>
</evidence>
<dbReference type="RefSeq" id="WP_090701976.1">
    <property type="nucleotide sequence ID" value="NZ_FNHH01000006.1"/>
</dbReference>
<dbReference type="OrthoDB" id="8246703at2"/>